<dbReference type="GeneID" id="17699662"/>
<feature type="compositionally biased region" description="Low complexity" evidence="1">
    <location>
        <begin position="68"/>
        <end position="87"/>
    </location>
</feature>
<dbReference type="RefSeq" id="YP_008853923.1">
    <property type="nucleotide sequence ID" value="NC_022917.1"/>
</dbReference>
<proteinExistence type="predicted"/>
<dbReference type="KEGG" id="vg:17699662"/>
<feature type="region of interest" description="Disordered" evidence="1">
    <location>
        <begin position="23"/>
        <end position="107"/>
    </location>
</feature>
<reference evidence="2 3" key="1">
    <citation type="submission" date="2013-09" db="EMBL/GenBank/DDBJ databases">
        <title>Genomic characterization of Ralstonia solanacearum phage phiRSB3.</title>
        <authorList>
            <person name="Kawasaki T."/>
            <person name="Matsunami M."/>
            <person name="Fujie M."/>
            <person name="Yamada T."/>
        </authorList>
    </citation>
    <scope>NUCLEOTIDE SEQUENCE [LARGE SCALE GENOMIC DNA]</scope>
</reference>
<evidence type="ECO:0000313" key="3">
    <source>
        <dbReference type="Proteomes" id="UP000016888"/>
    </source>
</evidence>
<dbReference type="Proteomes" id="UP000016888">
    <property type="component" value="Segment"/>
</dbReference>
<accession>U3TIZ0</accession>
<sequence length="311" mass="32086">MTMAEQVAIPAGVNPAAAIPSDATVHQRAAAPGAPGGEGGIPPLPPAASQKEGHAPSAPVTPPGASNAEFEAFKAWQAAQQAKNQPATPTPPAAKPETPAAHEGLGAQGAMDAVKAAGGADPYIASTFSMFEMVAPNVDLARAVGNAIDRADMSLVDKAYLREVAGDKADKLIAVAEGLVQHVNKAVENLVSDIHSSAGGEAQWNASTAAFNTNAPQYLKQFVVDQLNSANPDKIKAGVKAVLDFVKQSGAVPIAPQGHVRAGGGTPDASLGLSKQQYQEARLKLNRFDRNYNDQARELDARRALGKKLGM</sequence>
<organism evidence="2 3">
    <name type="scientific">Ralstonia phage RSB3</name>
    <dbReference type="NCBI Taxonomy" id="1402875"/>
    <lineage>
        <taxon>Viruses</taxon>
        <taxon>Duplodnaviria</taxon>
        <taxon>Heunggongvirae</taxon>
        <taxon>Uroviricota</taxon>
        <taxon>Caudoviricetes</taxon>
        <taxon>Autographivirales</taxon>
        <taxon>Autoscriptoviridae</taxon>
        <taxon>Jiaoyazivirus</taxon>
        <taxon>Jiaoyazivirus RSB3</taxon>
    </lineage>
</organism>
<evidence type="ECO:0000256" key="1">
    <source>
        <dbReference type="SAM" id="MobiDB-lite"/>
    </source>
</evidence>
<name>U3TIZ0_9CAUD</name>
<evidence type="ECO:0000313" key="2">
    <source>
        <dbReference type="EMBL" id="BAN92346.1"/>
    </source>
</evidence>
<protein>
    <submittedName>
        <fullName evidence="2">Putative scaffolding protein</fullName>
    </submittedName>
</protein>
<dbReference type="EMBL" id="AB854109">
    <property type="protein sequence ID" value="BAN92346.1"/>
    <property type="molecule type" value="Genomic_DNA"/>
</dbReference>
<keyword evidence="3" id="KW-1185">Reference proteome</keyword>